<dbReference type="InterPro" id="IPR046773">
    <property type="entry name" value="DOCKER_Lobe_C"/>
</dbReference>
<keyword evidence="5" id="KW-0344">Guanine-nucleotide releasing factor</keyword>
<organism evidence="12 13">
    <name type="scientific">Lingula anatina</name>
    <name type="common">Brachiopod</name>
    <name type="synonym">Lingula unguis</name>
    <dbReference type="NCBI Taxonomy" id="7574"/>
    <lineage>
        <taxon>Eukaryota</taxon>
        <taxon>Metazoa</taxon>
        <taxon>Spiralia</taxon>
        <taxon>Lophotrochozoa</taxon>
        <taxon>Brachiopoda</taxon>
        <taxon>Linguliformea</taxon>
        <taxon>Lingulata</taxon>
        <taxon>Lingulida</taxon>
        <taxon>Linguloidea</taxon>
        <taxon>Lingulidae</taxon>
        <taxon>Lingula</taxon>
    </lineage>
</organism>
<dbReference type="OrthoDB" id="18896at2759"/>
<dbReference type="CDD" id="cd11872">
    <property type="entry name" value="SH3_DOCK_AB"/>
    <property type="match status" value="1"/>
</dbReference>
<comment type="subcellular location">
    <subcellularLocation>
        <location evidence="1">Cytoplasm</location>
    </subcellularLocation>
</comment>
<dbReference type="PANTHER" id="PTHR45653:SF12">
    <property type="entry name" value="SPONGE, ISOFORM E"/>
    <property type="match status" value="1"/>
</dbReference>
<evidence type="ECO:0000256" key="6">
    <source>
        <dbReference type="PROSITE-ProRule" id="PRU00192"/>
    </source>
</evidence>
<evidence type="ECO:0000256" key="7">
    <source>
        <dbReference type="PROSITE-ProRule" id="PRU00983"/>
    </source>
</evidence>
<evidence type="ECO:0000256" key="4">
    <source>
        <dbReference type="ARBA" id="ARBA00022553"/>
    </source>
</evidence>
<dbReference type="Gene3D" id="2.30.30.40">
    <property type="entry name" value="SH3 Domains"/>
    <property type="match status" value="1"/>
</dbReference>
<feature type="domain" description="SH3" evidence="9">
    <location>
        <begin position="7"/>
        <end position="69"/>
    </location>
</feature>
<dbReference type="FunFam" id="1.25.40.410:FF:000003">
    <property type="entry name" value="Dedicator of cytokinesis protein 4"/>
    <property type="match status" value="1"/>
</dbReference>
<dbReference type="GO" id="GO:0005085">
    <property type="term" value="F:guanyl-nucleotide exchange factor activity"/>
    <property type="evidence" value="ECO:0007669"/>
    <property type="project" value="UniProtKB-KW"/>
</dbReference>
<comment type="similarity">
    <text evidence="7">Belongs to the DOCK family.</text>
</comment>
<dbReference type="PROSITE" id="PS50002">
    <property type="entry name" value="SH3"/>
    <property type="match status" value="1"/>
</dbReference>
<proteinExistence type="inferred from homology"/>
<dbReference type="GO" id="GO:0005737">
    <property type="term" value="C:cytoplasm"/>
    <property type="evidence" value="ECO:0007669"/>
    <property type="project" value="UniProtKB-SubCell"/>
</dbReference>
<evidence type="ECO:0000256" key="1">
    <source>
        <dbReference type="ARBA" id="ARBA00004496"/>
    </source>
</evidence>
<dbReference type="Pfam" id="PF20422">
    <property type="entry name" value="DHR-2_Lobe_B"/>
    <property type="match status" value="1"/>
</dbReference>
<dbReference type="InterPro" id="IPR043162">
    <property type="entry name" value="DOCK_C_lobe_C"/>
</dbReference>
<feature type="compositionally biased region" description="Low complexity" evidence="8">
    <location>
        <begin position="1335"/>
        <end position="1359"/>
    </location>
</feature>
<dbReference type="GO" id="GO:0031267">
    <property type="term" value="F:small GTPase binding"/>
    <property type="evidence" value="ECO:0007669"/>
    <property type="project" value="TreeGrafter"/>
</dbReference>
<dbReference type="Gene3D" id="1.20.58.740">
    <property type="match status" value="1"/>
</dbReference>
<dbReference type="SUPFAM" id="SSF50044">
    <property type="entry name" value="SH3-domain"/>
    <property type="match status" value="1"/>
</dbReference>
<dbReference type="InterPro" id="IPR032376">
    <property type="entry name" value="DOCK_N"/>
</dbReference>
<dbReference type="SUPFAM" id="SSF48371">
    <property type="entry name" value="ARM repeat"/>
    <property type="match status" value="1"/>
</dbReference>
<dbReference type="PANTHER" id="PTHR45653">
    <property type="entry name" value="DEDICATOR OF CYTOKINESIS"/>
    <property type="match status" value="1"/>
</dbReference>
<evidence type="ECO:0000259" key="10">
    <source>
        <dbReference type="PROSITE" id="PS51650"/>
    </source>
</evidence>
<keyword evidence="3" id="KW-0963">Cytoplasm</keyword>
<dbReference type="InterPro" id="IPR016024">
    <property type="entry name" value="ARM-type_fold"/>
</dbReference>
<dbReference type="InterPro" id="IPR046770">
    <property type="entry name" value="DOCKER_Lobe_B"/>
</dbReference>
<evidence type="ECO:0000259" key="9">
    <source>
        <dbReference type="PROSITE" id="PS50002"/>
    </source>
</evidence>
<evidence type="ECO:0000313" key="12">
    <source>
        <dbReference type="Proteomes" id="UP000085678"/>
    </source>
</evidence>
<feature type="compositionally biased region" description="Polar residues" evidence="8">
    <location>
        <begin position="1409"/>
        <end position="1419"/>
    </location>
</feature>
<feature type="compositionally biased region" description="Basic and acidic residues" evidence="8">
    <location>
        <begin position="1582"/>
        <end position="1604"/>
    </location>
</feature>
<dbReference type="Pfam" id="PF06920">
    <property type="entry name" value="DHR-2_Lobe_A"/>
    <property type="match status" value="1"/>
</dbReference>
<feature type="domain" description="DOCKER" evidence="11">
    <location>
        <begin position="904"/>
        <end position="1311"/>
    </location>
</feature>
<dbReference type="GeneID" id="106179252"/>
<feature type="compositionally biased region" description="Low complexity" evidence="8">
    <location>
        <begin position="1462"/>
        <end position="1478"/>
    </location>
</feature>
<dbReference type="Gene3D" id="1.25.40.410">
    <property type="match status" value="1"/>
</dbReference>
<dbReference type="InParanoid" id="A0A1S3K6I7"/>
<dbReference type="PROSITE" id="PS51651">
    <property type="entry name" value="DOCKER"/>
    <property type="match status" value="1"/>
</dbReference>
<dbReference type="PROSITE" id="PS51650">
    <property type="entry name" value="C2_DOCK"/>
    <property type="match status" value="1"/>
</dbReference>
<feature type="region of interest" description="Disordered" evidence="8">
    <location>
        <begin position="1303"/>
        <end position="1701"/>
    </location>
</feature>
<keyword evidence="2 6" id="KW-0728">SH3 domain</keyword>
<dbReference type="InterPro" id="IPR042455">
    <property type="entry name" value="DOCK_N_sub1"/>
</dbReference>
<dbReference type="Proteomes" id="UP000085678">
    <property type="component" value="Unplaced"/>
</dbReference>
<sequence length="1701" mass="192836">MWTQTPKEKKYGVAVYNFDGSCVRFGLSLEIGETVQILEECSGWYRGASTRNKDIKGIFPAKYIHLKPCKVDNQGPYESVIPVEDSIVHEVSYVLREWRHIWQRHFVERKKQVFDTFKKVMLDLMDWRRQLMSDSLTQDQARELKQKITAKIDWGNGRLGLDLVPRVNSEQVDTENICLPIDQFPLCHVRFEFRHCSTQKPKHLFSFGFIRLHDGVTIRDGKHELILYKCEDYVKLKNVSHYLSLPSTTEDVTHTNSNKYFTKDTEDATIYTTLCSTKHTQNVDILGILKWRDPKENLLQNLQKLLRIDGEEIVKFLQDILDALFSMLSEMSENQPELQVVFKALVKIFNMLETTKYEHFKIVMDTYITDHFSAPLVYKDLLRCLQGRIDAITATVVDKQKNLQNVFKVLEYIFKFIVQSKILFTRHSGGPAAEEEFKSLLTAVMKSMGTALHYNKEATIHTQCVLLRSFSGIYNDLLRVVSKMELSSMICTLIARIPRDVHYQLAHVKLLCLRDTVGSVLFQDPESRHTLMPMCLGQLKYYMIEKQELKESTAILGDILDALYANVQSKTSHADIEHVVTGMLPVVLQTVTAADRRSEVAPDTGLRRARYSPYVINRLEEGQLVACLIGMLKLMDETHYKSVLDAYVDGPRLKGFLLKVLTVFQELVGKDVFPSDWIVMRMVTNNVILTAIQFFSQALNDHFLHGDSFDSQLWTECFKLAVAFLTQPSLQLETFSEAKRAKIRERYGETDMRVVMGFLILSMWQNLGEHKIHFIPSMVGPFLEVTLVPETELRKATLPIFFDMMECEQRHRGNFKQVESELIDKLDILISENKGDDEYRELFNAVLLDKVQASETSWKENGTIFINSVTRLLERLLDYRNVMMGDENRDKRMTCTFNLLNFYNNEIQREEMYVRYIYKLCDLHLAAENYTEAGFTLQLHASLLEWSDTMLHADHKHPHAEFEWRRKEGLYKQIIDYFDKGKAWEYGIPLCKELADLYEKTYDYANLSNILKTQAQFFDKILHELRAECEYFKVGFYGRAFPMFLRNKVFVYRGEEYEKLSAFNHRLQREFPAATIMSSNTPPDDSICNGDGQYIQICNIKPIPCDLEVFRSLSVPQAVKNFYKVNDIKTFQYFVPFHKGVKDKNNEFKTLCLEKTTLKTGHSLPGILRWFEVQEIKTIELSPIETAIDTMENMNKELRNLISQYGHETTQSLNPLTMRLNGVIDAAVNGGSAKYQEAFFSAEFAIQNPESLHHIPVLKGLFQQQVTLLEDALGIHGRLAPEQVQPLHNRLVELFATMKESFRSTGSPMMTRHATVRKKSDPLPDLPGQILQPTSLDSGGSPRSSSSLTPTPPSSNRSSGVYGDIPEEEEDLYASPKESARQSVVASKRSMSPVIERHSTGTRRPANSWLAQRPQSMNIQEKFEPKPRPAHRHSSEPAISPASQPSVNGPPHRRAGTVHQKTGSTSSSSTPSISSTESGIDVAPPIPKRHQSPSIDSGSSSRKMDSSSSGDGDMVCPAIPAKVHKTPDSSSPKTPGSRPPPISLRSKSQPSIDTGAPALPPRDSPRTKTRQVTPPPPALPPRDGHHTPHKEGGESTFPRYEHPKLHPTLSNPKTSPEGQGSTVPPLPPKPASSLRSPPAVKTEAPPAESGDDRGAPSPSETTTSQGSIAPPPSTPPRSVQGHGSVRPRPAPRQKSVDQSPS</sequence>
<evidence type="ECO:0000259" key="11">
    <source>
        <dbReference type="PROSITE" id="PS51651"/>
    </source>
</evidence>
<evidence type="ECO:0000256" key="5">
    <source>
        <dbReference type="ARBA" id="ARBA00022658"/>
    </source>
</evidence>
<dbReference type="RefSeq" id="XP_013418248.1">
    <property type="nucleotide sequence ID" value="XM_013562794.1"/>
</dbReference>
<dbReference type="InterPro" id="IPR027357">
    <property type="entry name" value="DOCKER_dom"/>
</dbReference>
<dbReference type="GO" id="GO:0007264">
    <property type="term" value="P:small GTPase-mediated signal transduction"/>
    <property type="evidence" value="ECO:0007669"/>
    <property type="project" value="InterPro"/>
</dbReference>
<dbReference type="KEGG" id="lak:106179252"/>
<protein>
    <submittedName>
        <fullName evidence="13">Dedicator of cytokinesis protein 3</fullName>
    </submittedName>
</protein>
<reference evidence="13" key="1">
    <citation type="submission" date="2025-08" db="UniProtKB">
        <authorList>
            <consortium name="RefSeq"/>
        </authorList>
    </citation>
    <scope>IDENTIFICATION</scope>
    <source>
        <tissue evidence="13">Gonads</tissue>
    </source>
</reference>
<accession>A0A1S3K6I7</accession>
<feature type="compositionally biased region" description="Polar residues" evidence="8">
    <location>
        <begin position="1658"/>
        <end position="1667"/>
    </location>
</feature>
<dbReference type="InterPro" id="IPR027007">
    <property type="entry name" value="C2_DOCK-type_domain"/>
</dbReference>
<evidence type="ECO:0000256" key="8">
    <source>
        <dbReference type="SAM" id="MobiDB-lite"/>
    </source>
</evidence>
<keyword evidence="4" id="KW-0597">Phosphoprotein</keyword>
<evidence type="ECO:0000313" key="13">
    <source>
        <dbReference type="RefSeq" id="XP_013418248.1"/>
    </source>
</evidence>
<dbReference type="InterPro" id="IPR035892">
    <property type="entry name" value="C2_domain_sf"/>
</dbReference>
<dbReference type="InterPro" id="IPR036028">
    <property type="entry name" value="SH3-like_dom_sf"/>
</dbReference>
<dbReference type="Gene3D" id="2.60.40.150">
    <property type="entry name" value="C2 domain"/>
    <property type="match status" value="1"/>
</dbReference>
<feature type="compositionally biased region" description="Polar residues" evidence="8">
    <location>
        <begin position="1608"/>
        <end position="1622"/>
    </location>
</feature>
<keyword evidence="12" id="KW-1185">Reference proteome</keyword>
<feature type="domain" description="C2 DOCK-type" evidence="10">
    <location>
        <begin position="177"/>
        <end position="268"/>
    </location>
</feature>
<name>A0A1S3K6I7_LINAN</name>
<dbReference type="InterPro" id="IPR026791">
    <property type="entry name" value="DOCK"/>
</dbReference>
<dbReference type="InterPro" id="IPR056372">
    <property type="entry name" value="TPR_DOCK"/>
</dbReference>
<dbReference type="GO" id="GO:0005886">
    <property type="term" value="C:plasma membrane"/>
    <property type="evidence" value="ECO:0007669"/>
    <property type="project" value="TreeGrafter"/>
</dbReference>
<dbReference type="InterPro" id="IPR043161">
    <property type="entry name" value="DOCK_C_lobe_A"/>
</dbReference>
<dbReference type="Pfam" id="PF16172">
    <property type="entry name" value="DOCK_N"/>
    <property type="match status" value="1"/>
</dbReference>
<feature type="compositionally biased region" description="Low complexity" evidence="8">
    <location>
        <begin position="1494"/>
        <end position="1513"/>
    </location>
</feature>
<dbReference type="STRING" id="7574.A0A1S3K6I7"/>
<evidence type="ECO:0000256" key="2">
    <source>
        <dbReference type="ARBA" id="ARBA00022443"/>
    </source>
</evidence>
<gene>
    <name evidence="13" type="primary">LOC106179252</name>
</gene>
<evidence type="ECO:0000256" key="3">
    <source>
        <dbReference type="ARBA" id="ARBA00022490"/>
    </source>
</evidence>
<dbReference type="SMART" id="SM00326">
    <property type="entry name" value="SH3"/>
    <property type="match status" value="1"/>
</dbReference>
<dbReference type="Pfam" id="PF23554">
    <property type="entry name" value="TPR_DOCK"/>
    <property type="match status" value="1"/>
</dbReference>
<dbReference type="Gene3D" id="1.20.1270.350">
    <property type="entry name" value="Dedicator of cytokinesis N-terminal subdomain"/>
    <property type="match status" value="1"/>
</dbReference>
<dbReference type="FunCoup" id="A0A1S3K6I7">
    <property type="interactions" value="1287"/>
</dbReference>
<dbReference type="InterPro" id="IPR001452">
    <property type="entry name" value="SH3_domain"/>
</dbReference>
<dbReference type="Pfam" id="PF20421">
    <property type="entry name" value="DHR-2_Lobe_C"/>
    <property type="match status" value="1"/>
</dbReference>
<dbReference type="InterPro" id="IPR046769">
    <property type="entry name" value="DOCKER_Lobe_A"/>
</dbReference>